<evidence type="ECO:0000313" key="2">
    <source>
        <dbReference type="Proteomes" id="UP000054272"/>
    </source>
</evidence>
<accession>A0ABR5BT61</accession>
<dbReference type="Proteomes" id="UP000054272">
    <property type="component" value="Unassembled WGS sequence"/>
</dbReference>
<evidence type="ECO:0000313" key="1">
    <source>
        <dbReference type="EMBL" id="KIR78827.1"/>
    </source>
</evidence>
<sequence length="69" mass="7610">MTKLSRTNLKVWGASRVAEGEWKESKRNKESRIGSGWLGLWVSGFLNLFRGDGVDPGGLCTPGLALRDF</sequence>
<reference evidence="1 2" key="1">
    <citation type="submission" date="2015-01" db="EMBL/GenBank/DDBJ databases">
        <title>The Genome Sequence of Cryptococcus gattii EJB2.</title>
        <authorList>
            <consortium name="The Broad Institute Genomics Platform"/>
            <person name="Cuomo C."/>
            <person name="Litvintseva A."/>
            <person name="Chen Y."/>
            <person name="Heitman J."/>
            <person name="Sun S."/>
            <person name="Springer D."/>
            <person name="Dromer F."/>
            <person name="Young S."/>
            <person name="Zeng Q."/>
            <person name="Gargeya S."/>
            <person name="Abouelleil A."/>
            <person name="Alvarado L."/>
            <person name="Chapman S.B."/>
            <person name="Gainer-Dewar J."/>
            <person name="Goldberg J."/>
            <person name="Griggs A."/>
            <person name="Gujja S."/>
            <person name="Hansen M."/>
            <person name="Howarth C."/>
            <person name="Imamovic A."/>
            <person name="Larimer J."/>
            <person name="Murphy C."/>
            <person name="Naylor J."/>
            <person name="Pearson M."/>
            <person name="Priest M."/>
            <person name="Roberts A."/>
            <person name="Saif S."/>
            <person name="Shea T."/>
            <person name="Sykes S."/>
            <person name="Wortman J."/>
            <person name="Nusbaum C."/>
            <person name="Birren B."/>
        </authorList>
    </citation>
    <scope>NUCLEOTIDE SEQUENCE [LARGE SCALE GENOMIC DNA]</scope>
    <source>
        <strain evidence="1 2">EJB2</strain>
    </source>
</reference>
<proteinExistence type="predicted"/>
<gene>
    <name evidence="1" type="ORF">I306_04189</name>
</gene>
<organism evidence="1 2">
    <name type="scientific">Cryptococcus gattii EJB2</name>
    <dbReference type="NCBI Taxonomy" id="1296103"/>
    <lineage>
        <taxon>Eukaryota</taxon>
        <taxon>Fungi</taxon>
        <taxon>Dikarya</taxon>
        <taxon>Basidiomycota</taxon>
        <taxon>Agaricomycotina</taxon>
        <taxon>Tremellomycetes</taxon>
        <taxon>Tremellales</taxon>
        <taxon>Cryptococcaceae</taxon>
        <taxon>Cryptococcus</taxon>
        <taxon>Cryptococcus gattii species complex</taxon>
    </lineage>
</organism>
<protein>
    <submittedName>
        <fullName evidence="1">Uncharacterized protein</fullName>
    </submittedName>
</protein>
<keyword evidence="2" id="KW-1185">Reference proteome</keyword>
<name>A0ABR5BT61_9TREE</name>
<dbReference type="EMBL" id="KN848705">
    <property type="protein sequence ID" value="KIR78827.1"/>
    <property type="molecule type" value="Genomic_DNA"/>
</dbReference>